<dbReference type="SUPFAM" id="SSF69304">
    <property type="entry name" value="Tricorn protease N-terminal domain"/>
    <property type="match status" value="1"/>
</dbReference>
<protein>
    <recommendedName>
        <fullName evidence="4">Fibronectin type-III domain-containing protein</fullName>
    </recommendedName>
</protein>
<dbReference type="CDD" id="cd00063">
    <property type="entry name" value="FN3"/>
    <property type="match status" value="1"/>
</dbReference>
<dbReference type="PANTHER" id="PTHR36842">
    <property type="entry name" value="PROTEIN TOLB HOMOLOG"/>
    <property type="match status" value="1"/>
</dbReference>
<dbReference type="Pfam" id="PF07676">
    <property type="entry name" value="PD40"/>
    <property type="match status" value="4"/>
</dbReference>
<feature type="region of interest" description="Disordered" evidence="2">
    <location>
        <begin position="115"/>
        <end position="140"/>
    </location>
</feature>
<dbReference type="Gene3D" id="2.120.10.30">
    <property type="entry name" value="TolB, C-terminal domain"/>
    <property type="match status" value="1"/>
</dbReference>
<dbReference type="InterPro" id="IPR036116">
    <property type="entry name" value="FN3_sf"/>
</dbReference>
<dbReference type="Proteomes" id="UP000297549">
    <property type="component" value="Unassembled WGS sequence"/>
</dbReference>
<dbReference type="AlphaFoldDB" id="A0A4Z0Q2A7"/>
<dbReference type="EMBL" id="SRLC01000001">
    <property type="protein sequence ID" value="TGE23825.1"/>
    <property type="molecule type" value="Genomic_DNA"/>
</dbReference>
<organism evidence="5 6">
    <name type="scientific">Hymenobacter aquaticus</name>
    <dbReference type="NCBI Taxonomy" id="1867101"/>
    <lineage>
        <taxon>Bacteria</taxon>
        <taxon>Pseudomonadati</taxon>
        <taxon>Bacteroidota</taxon>
        <taxon>Cytophagia</taxon>
        <taxon>Cytophagales</taxon>
        <taxon>Hymenobacteraceae</taxon>
        <taxon>Hymenobacter</taxon>
    </lineage>
</organism>
<gene>
    <name evidence="5" type="ORF">E5K00_01005</name>
</gene>
<sequence>MYRSLRTGFRLLLVIALGQALLACENETVEPARYGSLEGQVLDASNNNAPLVNAVVTTNPATSSFTTDADGRFVLPNLLVGKYAISVRKTDYKTENVSVQVDEGVNTVVRVPLEKASGSNRRPNAPFSPSPADRATGQASRVTLRWRVSDPDKGDSLRSDVVLFESNSTDRRQLLSSARDTTVTVTDLKYNTTYFWQVTVRDKAGETVRGDVWSFQTGPLPDNRFLYVRTLDSNTDIYSSDNAGANVLRLTTSAFVETAPQLSPLRSRIAYCSNATGRYQLYTMNRDGSDQRQITPDMVPVEGYSNFGIGYHWSPDGSQLIYASYDKLWRINRDGTGLVQLATAPNGRHFRECDWNAQNNKILVQTVGANVYDSEFYTMNADGTGLTQILGNLPGRMDSPSYSINGSMILYSRDVDGYENANGRQLNAHIIMQRPDGSGVVDLSVGPLGSTTNTGKPAGTNDLFPRFSPDGSKVIFVNTNNDNQSAPEVWMMDIDGRNRTRLFQNATMPDWK</sequence>
<evidence type="ECO:0000256" key="2">
    <source>
        <dbReference type="SAM" id="MobiDB-lite"/>
    </source>
</evidence>
<dbReference type="InterPro" id="IPR013783">
    <property type="entry name" value="Ig-like_fold"/>
</dbReference>
<dbReference type="InterPro" id="IPR011042">
    <property type="entry name" value="6-blade_b-propeller_TolB-like"/>
</dbReference>
<dbReference type="PANTHER" id="PTHR36842:SF1">
    <property type="entry name" value="PROTEIN TOLB"/>
    <property type="match status" value="1"/>
</dbReference>
<proteinExistence type="inferred from homology"/>
<comment type="similarity">
    <text evidence="1">Belongs to the TolB family.</text>
</comment>
<evidence type="ECO:0000313" key="5">
    <source>
        <dbReference type="EMBL" id="TGE23825.1"/>
    </source>
</evidence>
<dbReference type="Gene3D" id="2.120.10.60">
    <property type="entry name" value="Tricorn protease N-terminal domain"/>
    <property type="match status" value="1"/>
</dbReference>
<dbReference type="GO" id="GO:0030246">
    <property type="term" value="F:carbohydrate binding"/>
    <property type="evidence" value="ECO:0007669"/>
    <property type="project" value="InterPro"/>
</dbReference>
<keyword evidence="3" id="KW-0732">Signal</keyword>
<evidence type="ECO:0000256" key="1">
    <source>
        <dbReference type="ARBA" id="ARBA00009820"/>
    </source>
</evidence>
<dbReference type="Gene3D" id="2.60.40.1120">
    <property type="entry name" value="Carboxypeptidase-like, regulatory domain"/>
    <property type="match status" value="1"/>
</dbReference>
<dbReference type="PROSITE" id="PS50853">
    <property type="entry name" value="FN3"/>
    <property type="match status" value="1"/>
</dbReference>
<evidence type="ECO:0000259" key="4">
    <source>
        <dbReference type="PROSITE" id="PS50853"/>
    </source>
</evidence>
<dbReference type="SUPFAM" id="SSF49265">
    <property type="entry name" value="Fibronectin type III"/>
    <property type="match status" value="1"/>
</dbReference>
<dbReference type="Pfam" id="PF13620">
    <property type="entry name" value="CarboxypepD_reg"/>
    <property type="match status" value="1"/>
</dbReference>
<accession>A0A4Z0Q2A7</accession>
<comment type="caution">
    <text evidence="5">The sequence shown here is derived from an EMBL/GenBank/DDBJ whole genome shotgun (WGS) entry which is preliminary data.</text>
</comment>
<dbReference type="InterPro" id="IPR013784">
    <property type="entry name" value="Carb-bd-like_fold"/>
</dbReference>
<dbReference type="InterPro" id="IPR011659">
    <property type="entry name" value="WD40"/>
</dbReference>
<dbReference type="PROSITE" id="PS51257">
    <property type="entry name" value="PROKAR_LIPOPROTEIN"/>
    <property type="match status" value="1"/>
</dbReference>
<feature type="chain" id="PRO_5021306126" description="Fibronectin type-III domain-containing protein" evidence="3">
    <location>
        <begin position="23"/>
        <end position="512"/>
    </location>
</feature>
<dbReference type="OrthoDB" id="9815657at2"/>
<dbReference type="SUPFAM" id="SSF49452">
    <property type="entry name" value="Starch-binding domain-like"/>
    <property type="match status" value="1"/>
</dbReference>
<feature type="domain" description="Fibronectin type-III" evidence="4">
    <location>
        <begin position="125"/>
        <end position="220"/>
    </location>
</feature>
<evidence type="ECO:0000313" key="6">
    <source>
        <dbReference type="Proteomes" id="UP000297549"/>
    </source>
</evidence>
<dbReference type="RefSeq" id="WP_135460795.1">
    <property type="nucleotide sequence ID" value="NZ_SRLC01000001.1"/>
</dbReference>
<evidence type="ECO:0000256" key="3">
    <source>
        <dbReference type="SAM" id="SignalP"/>
    </source>
</evidence>
<name>A0A4Z0Q2A7_9BACT</name>
<dbReference type="InterPro" id="IPR003961">
    <property type="entry name" value="FN3_dom"/>
</dbReference>
<dbReference type="Gene3D" id="2.60.40.10">
    <property type="entry name" value="Immunoglobulins"/>
    <property type="match status" value="1"/>
</dbReference>
<reference evidence="5 6" key="1">
    <citation type="submission" date="2019-04" db="EMBL/GenBank/DDBJ databases">
        <authorList>
            <person name="Feng G."/>
            <person name="Zhang J."/>
            <person name="Zhu H."/>
        </authorList>
    </citation>
    <scope>NUCLEOTIDE SEQUENCE [LARGE SCALE GENOMIC DNA]</scope>
    <source>
        <strain evidence="5 6">JCM 31653</strain>
    </source>
</reference>
<feature type="signal peptide" evidence="3">
    <location>
        <begin position="1"/>
        <end position="22"/>
    </location>
</feature>
<keyword evidence="6" id="KW-1185">Reference proteome</keyword>